<feature type="compositionally biased region" description="Polar residues" evidence="1">
    <location>
        <begin position="1"/>
        <end position="17"/>
    </location>
</feature>
<accession>A0A6A5YSQ3</accession>
<dbReference type="CDD" id="cd07379">
    <property type="entry name" value="MPP_239FB"/>
    <property type="match status" value="1"/>
</dbReference>
<dbReference type="Proteomes" id="UP000799770">
    <property type="component" value="Unassembled WGS sequence"/>
</dbReference>
<evidence type="ECO:0000256" key="1">
    <source>
        <dbReference type="SAM" id="MobiDB-lite"/>
    </source>
</evidence>
<evidence type="ECO:0000259" key="2">
    <source>
        <dbReference type="Pfam" id="PF00149"/>
    </source>
</evidence>
<name>A0A6A5YSQ3_9PLEO</name>
<feature type="region of interest" description="Disordered" evidence="1">
    <location>
        <begin position="1"/>
        <end position="26"/>
    </location>
</feature>
<dbReference type="PANTHER" id="PTHR12905">
    <property type="entry name" value="METALLOPHOSPHOESTERASE"/>
    <property type="match status" value="1"/>
</dbReference>
<dbReference type="AlphaFoldDB" id="A0A6A5YSQ3"/>
<sequence length="341" mass="37275">MCTTTQKRSRSESQSPQIPVKRPRSASASGVPIRFLILSDTHGHKLPSNYPECDVVLHCGDLTEDGSPESIASALESLGNIKAELRLAIAGNHEISLDGQYFKSEGGSDKDHSRAVSLVKAEDSEAVKHGVVFLNEGTHSFTLKSGATFRVYTSPYTPQYDSSAFQYPSGEDRFNPPHFTPQWASNTSTADSLIPENIDIVMTHGPPKYLLDSTSDGRSAGCEHLRRAIARVRPRFHCFGHIHGGYGAQRIHYETELSSSSSTNHDVDGIITMTKEWVGKNQAKRKGYASLPPSAAEDFRNSKDQTLMVNAAMENSAGELENAPWIVELDFPVLEIAESGV</sequence>
<organism evidence="3 4">
    <name type="scientific">Lophiotrema nucula</name>
    <dbReference type="NCBI Taxonomy" id="690887"/>
    <lineage>
        <taxon>Eukaryota</taxon>
        <taxon>Fungi</taxon>
        <taxon>Dikarya</taxon>
        <taxon>Ascomycota</taxon>
        <taxon>Pezizomycotina</taxon>
        <taxon>Dothideomycetes</taxon>
        <taxon>Pleosporomycetidae</taxon>
        <taxon>Pleosporales</taxon>
        <taxon>Lophiotremataceae</taxon>
        <taxon>Lophiotrema</taxon>
    </lineage>
</organism>
<gene>
    <name evidence="3" type="ORF">BDV96DRAFT_501728</name>
</gene>
<dbReference type="Pfam" id="PF00149">
    <property type="entry name" value="Metallophos"/>
    <property type="match status" value="1"/>
</dbReference>
<dbReference type="InterPro" id="IPR051693">
    <property type="entry name" value="UPF0046_metallophosphoest"/>
</dbReference>
<dbReference type="SUPFAM" id="SSF56300">
    <property type="entry name" value="Metallo-dependent phosphatases"/>
    <property type="match status" value="1"/>
</dbReference>
<keyword evidence="4" id="KW-1185">Reference proteome</keyword>
<dbReference type="InterPro" id="IPR029052">
    <property type="entry name" value="Metallo-depent_PP-like"/>
</dbReference>
<proteinExistence type="predicted"/>
<dbReference type="OrthoDB" id="630188at2759"/>
<feature type="domain" description="Calcineurin-like phosphoesterase" evidence="2">
    <location>
        <begin position="34"/>
        <end position="244"/>
    </location>
</feature>
<reference evidence="3" key="1">
    <citation type="journal article" date="2020" name="Stud. Mycol.">
        <title>101 Dothideomycetes genomes: a test case for predicting lifestyles and emergence of pathogens.</title>
        <authorList>
            <person name="Haridas S."/>
            <person name="Albert R."/>
            <person name="Binder M."/>
            <person name="Bloem J."/>
            <person name="Labutti K."/>
            <person name="Salamov A."/>
            <person name="Andreopoulos B."/>
            <person name="Baker S."/>
            <person name="Barry K."/>
            <person name="Bills G."/>
            <person name="Bluhm B."/>
            <person name="Cannon C."/>
            <person name="Castanera R."/>
            <person name="Culley D."/>
            <person name="Daum C."/>
            <person name="Ezra D."/>
            <person name="Gonzalez J."/>
            <person name="Henrissat B."/>
            <person name="Kuo A."/>
            <person name="Liang C."/>
            <person name="Lipzen A."/>
            <person name="Lutzoni F."/>
            <person name="Magnuson J."/>
            <person name="Mondo S."/>
            <person name="Nolan M."/>
            <person name="Ohm R."/>
            <person name="Pangilinan J."/>
            <person name="Park H.-J."/>
            <person name="Ramirez L."/>
            <person name="Alfaro M."/>
            <person name="Sun H."/>
            <person name="Tritt A."/>
            <person name="Yoshinaga Y."/>
            <person name="Zwiers L.-H."/>
            <person name="Turgeon B."/>
            <person name="Goodwin S."/>
            <person name="Spatafora J."/>
            <person name="Crous P."/>
            <person name="Grigoriev I."/>
        </authorList>
    </citation>
    <scope>NUCLEOTIDE SEQUENCE</scope>
    <source>
        <strain evidence="3">CBS 627.86</strain>
    </source>
</reference>
<protein>
    <submittedName>
        <fullName evidence="3">Metallo-dependent phosphatase-like protein</fullName>
    </submittedName>
</protein>
<evidence type="ECO:0000313" key="4">
    <source>
        <dbReference type="Proteomes" id="UP000799770"/>
    </source>
</evidence>
<dbReference type="Gene3D" id="3.60.21.10">
    <property type="match status" value="1"/>
</dbReference>
<dbReference type="EMBL" id="ML977339">
    <property type="protein sequence ID" value="KAF2110013.1"/>
    <property type="molecule type" value="Genomic_DNA"/>
</dbReference>
<dbReference type="InterPro" id="IPR004843">
    <property type="entry name" value="Calcineurin-like_PHP"/>
</dbReference>
<dbReference type="GO" id="GO:0016787">
    <property type="term" value="F:hydrolase activity"/>
    <property type="evidence" value="ECO:0007669"/>
    <property type="project" value="InterPro"/>
</dbReference>
<dbReference type="PANTHER" id="PTHR12905:SF0">
    <property type="entry name" value="CALCINEURIN-LIKE PHOSPHOESTERASE DOMAIN-CONTAINING PROTEIN"/>
    <property type="match status" value="1"/>
</dbReference>
<evidence type="ECO:0000313" key="3">
    <source>
        <dbReference type="EMBL" id="KAF2110013.1"/>
    </source>
</evidence>